<dbReference type="EMBL" id="CP012195">
    <property type="protein sequence ID" value="AKT91274.1"/>
    <property type="molecule type" value="Genomic_DNA"/>
</dbReference>
<proteinExistence type="predicted"/>
<evidence type="ECO:0000313" key="1">
    <source>
        <dbReference type="EMBL" id="AKT91274.1"/>
    </source>
</evidence>
<protein>
    <submittedName>
        <fullName evidence="1">Uncharacterized protein</fullName>
    </submittedName>
</protein>
<dbReference type="Proteomes" id="UP000063971">
    <property type="component" value="Chromosome"/>
</dbReference>
<sequence>MTSNNITKVKNRPSYYYFDKAYKDGKIITIKYSLFTDDILFAKALAIKIKSTIDKISNSNITKTKKSFNSFKSYINYIKNSSNNSKIFIDYKEYKKILSLWLLIFISQNV</sequence>
<dbReference type="AlphaFoldDB" id="A0AAU8UGN5"/>
<accession>A0AAU8UGN5</accession>
<dbReference type="KEGG" id="cure:CUREO_1441"/>
<dbReference type="RefSeq" id="WP_050335686.1">
    <property type="nucleotide sequence ID" value="NZ_CP012195.1"/>
</dbReference>
<evidence type="ECO:0000313" key="2">
    <source>
        <dbReference type="Proteomes" id="UP000063971"/>
    </source>
</evidence>
<organism evidence="1 2">
    <name type="scientific">Campylobacter ureolyticus RIGS 9880</name>
    <dbReference type="NCBI Taxonomy" id="1032069"/>
    <lineage>
        <taxon>Bacteria</taxon>
        <taxon>Pseudomonadati</taxon>
        <taxon>Campylobacterota</taxon>
        <taxon>Epsilonproteobacteria</taxon>
        <taxon>Campylobacterales</taxon>
        <taxon>Campylobacteraceae</taxon>
        <taxon>Campylobacter</taxon>
    </lineage>
</organism>
<name>A0AAU8UGN5_9BACT</name>
<reference evidence="1 2" key="1">
    <citation type="journal article" date="2015" name="Genome Announc.">
        <title>Complete Genome Sequence of the Campylobacter ureolyticus Clinical Isolate RIGS 9880.</title>
        <authorList>
            <person name="Miller W.G."/>
            <person name="Yee E."/>
            <person name="On S.L."/>
            <person name="Andersen L.P."/>
            <person name="Bono J.L."/>
        </authorList>
    </citation>
    <scope>NUCLEOTIDE SEQUENCE [LARGE SCALE GENOMIC DNA]</scope>
    <source>
        <strain evidence="1 2">RIGS 9880</strain>
    </source>
</reference>
<gene>
    <name evidence="1" type="ORF">CUREO_1441</name>
</gene>